<proteinExistence type="predicted"/>
<dbReference type="PROSITE" id="PS50048">
    <property type="entry name" value="ZN2_CY6_FUNGAL_2"/>
    <property type="match status" value="1"/>
</dbReference>
<feature type="compositionally biased region" description="Low complexity" evidence="2">
    <location>
        <begin position="118"/>
        <end position="136"/>
    </location>
</feature>
<dbReference type="SMART" id="SM00066">
    <property type="entry name" value="GAL4"/>
    <property type="match status" value="1"/>
</dbReference>
<comment type="caution">
    <text evidence="4">The sequence shown here is derived from an EMBL/GenBank/DDBJ whole genome shotgun (WGS) entry which is preliminary data.</text>
</comment>
<evidence type="ECO:0000256" key="1">
    <source>
        <dbReference type="ARBA" id="ARBA00023242"/>
    </source>
</evidence>
<dbReference type="InterPro" id="IPR001138">
    <property type="entry name" value="Zn2Cys6_DnaBD"/>
</dbReference>
<sequence length="544" mass="60938">MEQALRTHLFRVENTFYSAYPRIQISRKVGNVIVLAYQSKSKAMTLPAEAKSKRRTHRKSRLGCESCKRRKIKCDETRPRCSACIRREIDCVFPGRHSEHHDGYIASRSPSSGLAQGSNSQAASQIESASSETTATPDKSTFCSTLRFVPYTKVSGSESKLSEFPHGFEPCSKQSTKHFPTRSEQELHSRSERLLHLENTINPPKIAPPEPTNALTYADMALLHHYFNMSSDFFEKEELLQASFKCPHLLHLILSFAAIHWSRQEQHQRKSDLVAQAERHHVIGLQGAAKLLSQAEEDSMEILYKSAVLIGVYHLALGPVPGEYLGFSDHDGVASFLVFLRGVRTIREKEEEATQSPVTAILSSLKGTPLGYRNDSTGMCIPGQSLGANVGHREHLKNLRSLAQESLNDPLRAVSRDASIYLTAIDQLEPYFEEICGSLTDPAEAETASPYSRLAFGWLYRVSLGFINRLQEKSPLALAIFACFAVVLKKLETGWVVEGWPEHILSGVWKFLGPESRGLVWWPMRELGMDMSVSHQMQLDNILG</sequence>
<evidence type="ECO:0000313" key="5">
    <source>
        <dbReference type="Proteomes" id="UP001595075"/>
    </source>
</evidence>
<gene>
    <name evidence="4" type="ORF">VTL71DRAFT_11368</name>
</gene>
<keyword evidence="1" id="KW-0539">Nucleus</keyword>
<dbReference type="InterPro" id="IPR052400">
    <property type="entry name" value="Zn2-C6_fungal_TF"/>
</dbReference>
<dbReference type="PROSITE" id="PS00463">
    <property type="entry name" value="ZN2_CY6_FUNGAL_1"/>
    <property type="match status" value="1"/>
</dbReference>
<evidence type="ECO:0000313" key="4">
    <source>
        <dbReference type="EMBL" id="KAL2072025.1"/>
    </source>
</evidence>
<feature type="domain" description="Zn(2)-C6 fungal-type" evidence="3">
    <location>
        <begin position="63"/>
        <end position="93"/>
    </location>
</feature>
<organism evidence="4 5">
    <name type="scientific">Oculimacula yallundae</name>
    <dbReference type="NCBI Taxonomy" id="86028"/>
    <lineage>
        <taxon>Eukaryota</taxon>
        <taxon>Fungi</taxon>
        <taxon>Dikarya</taxon>
        <taxon>Ascomycota</taxon>
        <taxon>Pezizomycotina</taxon>
        <taxon>Leotiomycetes</taxon>
        <taxon>Helotiales</taxon>
        <taxon>Ploettnerulaceae</taxon>
        <taxon>Oculimacula</taxon>
    </lineage>
</organism>
<dbReference type="PANTHER" id="PTHR47657:SF13">
    <property type="entry name" value="ZN(2)-C6 FUNGAL-TYPE DOMAIN-CONTAINING PROTEIN-RELATED"/>
    <property type="match status" value="1"/>
</dbReference>
<protein>
    <recommendedName>
        <fullName evidence="3">Zn(2)-C6 fungal-type domain-containing protein</fullName>
    </recommendedName>
</protein>
<name>A0ABR4CQA5_9HELO</name>
<dbReference type="EMBL" id="JAZHXI010000004">
    <property type="protein sequence ID" value="KAL2072025.1"/>
    <property type="molecule type" value="Genomic_DNA"/>
</dbReference>
<reference evidence="4 5" key="1">
    <citation type="journal article" date="2024" name="Commun. Biol.">
        <title>Comparative genomic analysis of thermophilic fungi reveals convergent evolutionary adaptations and gene losses.</title>
        <authorList>
            <person name="Steindorff A.S."/>
            <person name="Aguilar-Pontes M.V."/>
            <person name="Robinson A.J."/>
            <person name="Andreopoulos B."/>
            <person name="LaButti K."/>
            <person name="Kuo A."/>
            <person name="Mondo S."/>
            <person name="Riley R."/>
            <person name="Otillar R."/>
            <person name="Haridas S."/>
            <person name="Lipzen A."/>
            <person name="Grimwood J."/>
            <person name="Schmutz J."/>
            <person name="Clum A."/>
            <person name="Reid I.D."/>
            <person name="Moisan M.C."/>
            <person name="Butler G."/>
            <person name="Nguyen T.T.M."/>
            <person name="Dewar K."/>
            <person name="Conant G."/>
            <person name="Drula E."/>
            <person name="Henrissat B."/>
            <person name="Hansel C."/>
            <person name="Singer S."/>
            <person name="Hutchinson M.I."/>
            <person name="de Vries R.P."/>
            <person name="Natvig D.O."/>
            <person name="Powell A.J."/>
            <person name="Tsang A."/>
            <person name="Grigoriev I.V."/>
        </authorList>
    </citation>
    <scope>NUCLEOTIDE SEQUENCE [LARGE SCALE GENOMIC DNA]</scope>
    <source>
        <strain evidence="4 5">CBS 494.80</strain>
    </source>
</reference>
<evidence type="ECO:0000259" key="3">
    <source>
        <dbReference type="PROSITE" id="PS50048"/>
    </source>
</evidence>
<feature type="region of interest" description="Disordered" evidence="2">
    <location>
        <begin position="102"/>
        <end position="138"/>
    </location>
</feature>
<dbReference type="SUPFAM" id="SSF57701">
    <property type="entry name" value="Zn2/Cys6 DNA-binding domain"/>
    <property type="match status" value="1"/>
</dbReference>
<evidence type="ECO:0000256" key="2">
    <source>
        <dbReference type="SAM" id="MobiDB-lite"/>
    </source>
</evidence>
<dbReference type="Gene3D" id="4.10.240.10">
    <property type="entry name" value="Zn(2)-C6 fungal-type DNA-binding domain"/>
    <property type="match status" value="1"/>
</dbReference>
<feature type="compositionally biased region" description="Polar residues" evidence="2">
    <location>
        <begin position="108"/>
        <end position="117"/>
    </location>
</feature>
<dbReference type="PANTHER" id="PTHR47657">
    <property type="entry name" value="STEROL REGULATORY ELEMENT-BINDING PROTEIN ECM22"/>
    <property type="match status" value="1"/>
</dbReference>
<keyword evidence="5" id="KW-1185">Reference proteome</keyword>
<dbReference type="Pfam" id="PF00172">
    <property type="entry name" value="Zn_clus"/>
    <property type="match status" value="1"/>
</dbReference>
<dbReference type="InterPro" id="IPR036864">
    <property type="entry name" value="Zn2-C6_fun-type_DNA-bd_sf"/>
</dbReference>
<dbReference type="Proteomes" id="UP001595075">
    <property type="component" value="Unassembled WGS sequence"/>
</dbReference>
<dbReference type="CDD" id="cd00067">
    <property type="entry name" value="GAL4"/>
    <property type="match status" value="1"/>
</dbReference>
<accession>A0ABR4CQA5</accession>